<proteinExistence type="predicted"/>
<dbReference type="AlphaFoldDB" id="A0A8W7Q354"/>
<accession>A0A8W7Q354</accession>
<protein>
    <submittedName>
        <fullName evidence="1">Uncharacterized protein</fullName>
    </submittedName>
</protein>
<organism evidence="1">
    <name type="scientific">Anopheles coluzzii</name>
    <name type="common">African malaria mosquito</name>
    <dbReference type="NCBI Taxonomy" id="1518534"/>
    <lineage>
        <taxon>Eukaryota</taxon>
        <taxon>Metazoa</taxon>
        <taxon>Ecdysozoa</taxon>
        <taxon>Arthropoda</taxon>
        <taxon>Hexapoda</taxon>
        <taxon>Insecta</taxon>
        <taxon>Pterygota</taxon>
        <taxon>Neoptera</taxon>
        <taxon>Endopterygota</taxon>
        <taxon>Diptera</taxon>
        <taxon>Nematocera</taxon>
        <taxon>Culicoidea</taxon>
        <taxon>Culicidae</taxon>
        <taxon>Anophelinae</taxon>
        <taxon>Anopheles</taxon>
    </lineage>
</organism>
<reference evidence="1" key="1">
    <citation type="submission" date="2022-08" db="UniProtKB">
        <authorList>
            <consortium name="EnsemblMetazoa"/>
        </authorList>
    </citation>
    <scope>IDENTIFICATION</scope>
</reference>
<sequence>MMSMMMMMMMVLGKPDHTGSSPYWEWSRYISYTIAASSRSSGSPPRFHASATDSSSVKMFSVNDISIGSCSIIRNADAMLKPYE</sequence>
<dbReference type="Proteomes" id="UP000075882">
    <property type="component" value="Unassembled WGS sequence"/>
</dbReference>
<evidence type="ECO:0000313" key="1">
    <source>
        <dbReference type="EnsemblMetazoa" id="ACOM042155-PA.1"/>
    </source>
</evidence>
<name>A0A8W7Q354_ANOCL</name>
<dbReference type="EnsemblMetazoa" id="ACOM042155-RA">
    <property type="protein sequence ID" value="ACOM042155-PA.1"/>
    <property type="gene ID" value="ACOM042155"/>
</dbReference>